<dbReference type="InterPro" id="IPR035952">
    <property type="entry name" value="Rhomboid-like_sf"/>
</dbReference>
<reference evidence="6 7" key="1">
    <citation type="submission" date="2019-11" db="UniProtKB">
        <authorList>
            <consortium name="WormBaseParasite"/>
        </authorList>
    </citation>
    <scope>IDENTIFICATION</scope>
</reference>
<dbReference type="SUPFAM" id="SSF144091">
    <property type="entry name" value="Rhomboid-like"/>
    <property type="match status" value="1"/>
</dbReference>
<organism evidence="6">
    <name type="scientific">Mesocestoides corti</name>
    <name type="common">Flatworm</name>
    <dbReference type="NCBI Taxonomy" id="53468"/>
    <lineage>
        <taxon>Eukaryota</taxon>
        <taxon>Metazoa</taxon>
        <taxon>Spiralia</taxon>
        <taxon>Lophotrochozoa</taxon>
        <taxon>Platyhelminthes</taxon>
        <taxon>Cestoda</taxon>
        <taxon>Eucestoda</taxon>
        <taxon>Cyclophyllidea</taxon>
        <taxon>Mesocestoididae</taxon>
        <taxon>Mesocestoides</taxon>
    </lineage>
</organism>
<dbReference type="WBParaSite" id="MCU_005588-RB">
    <property type="protein sequence ID" value="MCU_005588-RB"/>
    <property type="gene ID" value="MCU_005588"/>
</dbReference>
<evidence type="ECO:0000256" key="5">
    <source>
        <dbReference type="SAM" id="Phobius"/>
    </source>
</evidence>
<proteinExistence type="predicted"/>
<feature type="transmembrane region" description="Helical" evidence="5">
    <location>
        <begin position="15"/>
        <end position="34"/>
    </location>
</feature>
<dbReference type="AlphaFoldDB" id="A0A5K3F5E8"/>
<comment type="subcellular location">
    <subcellularLocation>
        <location evidence="1">Membrane</location>
        <topology evidence="1">Multi-pass membrane protein</topology>
    </subcellularLocation>
</comment>
<sequence length="244" mass="27621">MMHPSLGYSGFYKTSVSKCCFVSSIAISLYILFFGQRYRRLFAYNIDEIFVNCAIWRLGVSKLAFLSTTDLILGSGLIYHFRIFERRYGSRKYAMSLIWVVLLSTLLELLSCLALRSIGRDPHDLPSGPFYFIYPYFISFWKEVPNVSITKVGGLPISTNWIFYLIGLRLALSSVEAALVCGCGLLAGLIYQCKFLQIINLIPRSFAKTFSCFLGPLLSSKAPVFVSKTIGATLELQRQEFLDR</sequence>
<dbReference type="PANTHER" id="PTHR43066">
    <property type="entry name" value="RHOMBOID-RELATED PROTEIN"/>
    <property type="match status" value="1"/>
</dbReference>
<feature type="transmembrane region" description="Helical" evidence="5">
    <location>
        <begin position="161"/>
        <end position="191"/>
    </location>
</feature>
<name>A0A5K3F5E8_MESCO</name>
<evidence type="ECO:0000313" key="6">
    <source>
        <dbReference type="WBParaSite" id="MCU_005588-RB"/>
    </source>
</evidence>
<dbReference type="PANTHER" id="PTHR43066:SF21">
    <property type="entry name" value="UBIQUITIN-ASSOCIATED DOMAIN-CONTAINING PROTEIN 2"/>
    <property type="match status" value="1"/>
</dbReference>
<accession>A0A5K3F5E8</accession>
<keyword evidence="4 5" id="KW-0472">Membrane</keyword>
<feature type="transmembrane region" description="Helical" evidence="5">
    <location>
        <begin position="93"/>
        <end position="118"/>
    </location>
</feature>
<keyword evidence="3 5" id="KW-1133">Transmembrane helix</keyword>
<dbReference type="GO" id="GO:0004252">
    <property type="term" value="F:serine-type endopeptidase activity"/>
    <property type="evidence" value="ECO:0007669"/>
    <property type="project" value="TreeGrafter"/>
</dbReference>
<evidence type="ECO:0000313" key="7">
    <source>
        <dbReference type="WBParaSite" id="MCU_005588-RC"/>
    </source>
</evidence>
<feature type="transmembrane region" description="Helical" evidence="5">
    <location>
        <begin position="41"/>
        <end position="58"/>
    </location>
</feature>
<evidence type="ECO:0000256" key="1">
    <source>
        <dbReference type="ARBA" id="ARBA00004141"/>
    </source>
</evidence>
<dbReference type="WBParaSite" id="MCU_005588-RC">
    <property type="protein sequence ID" value="MCU_005588-RC"/>
    <property type="gene ID" value="MCU_005588"/>
</dbReference>
<evidence type="ECO:0000256" key="4">
    <source>
        <dbReference type="ARBA" id="ARBA00023136"/>
    </source>
</evidence>
<feature type="transmembrane region" description="Helical" evidence="5">
    <location>
        <begin position="64"/>
        <end position="81"/>
    </location>
</feature>
<keyword evidence="2 5" id="KW-0812">Transmembrane</keyword>
<evidence type="ECO:0000256" key="3">
    <source>
        <dbReference type="ARBA" id="ARBA00022989"/>
    </source>
</evidence>
<protein>
    <submittedName>
        <fullName evidence="6 7">Rhomboid domain-containing protein</fullName>
    </submittedName>
</protein>
<evidence type="ECO:0000256" key="2">
    <source>
        <dbReference type="ARBA" id="ARBA00022692"/>
    </source>
</evidence>
<dbReference type="GO" id="GO:0016020">
    <property type="term" value="C:membrane"/>
    <property type="evidence" value="ECO:0007669"/>
    <property type="project" value="UniProtKB-SubCell"/>
</dbReference>